<protein>
    <submittedName>
        <fullName evidence="1">Uncharacterized protein</fullName>
    </submittedName>
</protein>
<sequence>MDKSGPGGVSKITVQNVRLTTQMLCVCSFQTSSSLLFFFLSSQFNSIILHSPNFLIHSNINININM</sequence>
<organism evidence="1 2">
    <name type="scientific">Crotalaria pallida</name>
    <name type="common">Smooth rattlebox</name>
    <name type="synonym">Crotalaria striata</name>
    <dbReference type="NCBI Taxonomy" id="3830"/>
    <lineage>
        <taxon>Eukaryota</taxon>
        <taxon>Viridiplantae</taxon>
        <taxon>Streptophyta</taxon>
        <taxon>Embryophyta</taxon>
        <taxon>Tracheophyta</taxon>
        <taxon>Spermatophyta</taxon>
        <taxon>Magnoliopsida</taxon>
        <taxon>eudicotyledons</taxon>
        <taxon>Gunneridae</taxon>
        <taxon>Pentapetalae</taxon>
        <taxon>rosids</taxon>
        <taxon>fabids</taxon>
        <taxon>Fabales</taxon>
        <taxon>Fabaceae</taxon>
        <taxon>Papilionoideae</taxon>
        <taxon>50 kb inversion clade</taxon>
        <taxon>genistoids sensu lato</taxon>
        <taxon>core genistoids</taxon>
        <taxon>Crotalarieae</taxon>
        <taxon>Crotalaria</taxon>
    </lineage>
</organism>
<dbReference type="EMBL" id="JAYWIO010000002">
    <property type="protein sequence ID" value="KAK7283497.1"/>
    <property type="molecule type" value="Genomic_DNA"/>
</dbReference>
<reference evidence="1 2" key="1">
    <citation type="submission" date="2024-01" db="EMBL/GenBank/DDBJ databases">
        <title>The genomes of 5 underutilized Papilionoideae crops provide insights into root nodulation and disease resistanc.</title>
        <authorList>
            <person name="Yuan L."/>
        </authorList>
    </citation>
    <scope>NUCLEOTIDE SEQUENCE [LARGE SCALE GENOMIC DNA]</scope>
    <source>
        <strain evidence="1">ZHUSHIDOU_FW_LH</strain>
        <tissue evidence="1">Leaf</tissue>
    </source>
</reference>
<evidence type="ECO:0000313" key="1">
    <source>
        <dbReference type="EMBL" id="KAK7283497.1"/>
    </source>
</evidence>
<comment type="caution">
    <text evidence="1">The sequence shown here is derived from an EMBL/GenBank/DDBJ whole genome shotgun (WGS) entry which is preliminary data.</text>
</comment>
<name>A0AAN9INT8_CROPI</name>
<keyword evidence="2" id="KW-1185">Reference proteome</keyword>
<proteinExistence type="predicted"/>
<accession>A0AAN9INT8</accession>
<dbReference type="AlphaFoldDB" id="A0AAN9INT8"/>
<evidence type="ECO:0000313" key="2">
    <source>
        <dbReference type="Proteomes" id="UP001372338"/>
    </source>
</evidence>
<dbReference type="Proteomes" id="UP001372338">
    <property type="component" value="Unassembled WGS sequence"/>
</dbReference>
<gene>
    <name evidence="1" type="ORF">RIF29_13049</name>
</gene>